<dbReference type="Proteomes" id="UP000036932">
    <property type="component" value="Unassembled WGS sequence"/>
</dbReference>
<evidence type="ECO:0000313" key="2">
    <source>
        <dbReference type="Proteomes" id="UP000036932"/>
    </source>
</evidence>
<accession>A0A0M1N1W4</accession>
<dbReference type="AlphaFoldDB" id="A0A0M1N1W4"/>
<organism evidence="1 2">
    <name type="scientific">Paenibacillus solani</name>
    <dbReference type="NCBI Taxonomy" id="1705565"/>
    <lineage>
        <taxon>Bacteria</taxon>
        <taxon>Bacillati</taxon>
        <taxon>Bacillota</taxon>
        <taxon>Bacilli</taxon>
        <taxon>Bacillales</taxon>
        <taxon>Paenibacillaceae</taxon>
        <taxon>Paenibacillus</taxon>
    </lineage>
</organism>
<comment type="caution">
    <text evidence="1">The sequence shown here is derived from an EMBL/GenBank/DDBJ whole genome shotgun (WGS) entry which is preliminary data.</text>
</comment>
<dbReference type="PANTHER" id="PTHR37816">
    <property type="entry name" value="YALI0E33011P"/>
    <property type="match status" value="1"/>
</dbReference>
<dbReference type="OrthoDB" id="1201990at2"/>
<sequence>MDVMIPNRIHIIGSVGSGKTTLARVLAAQFNLPYYELDNVVWERAEPDDIRRTEADRDALLLNIVNNKCWIIEGAHLNWVGPSFHRADLIVFLNPSYSTITCRIITRFIKQRLRLEQAHYTPTWNMFKKMFEWSAAYQRKGRYQIQNTLAGYPGKVIVVKSHGQLMQQLKQRKPSMEQQERTLGG</sequence>
<dbReference type="SUPFAM" id="SSF52540">
    <property type="entry name" value="P-loop containing nucleoside triphosphate hydrolases"/>
    <property type="match status" value="1"/>
</dbReference>
<reference evidence="2" key="1">
    <citation type="submission" date="2015-08" db="EMBL/GenBank/DDBJ databases">
        <title>Genome sequencing project for genomic taxonomy and phylogenomics of Bacillus-like bacteria.</title>
        <authorList>
            <person name="Liu B."/>
            <person name="Wang J."/>
            <person name="Zhu Y."/>
            <person name="Liu G."/>
            <person name="Chen Q."/>
            <person name="Chen Z."/>
            <person name="Lan J."/>
            <person name="Che J."/>
            <person name="Ge C."/>
            <person name="Shi H."/>
            <person name="Pan Z."/>
            <person name="Liu X."/>
        </authorList>
    </citation>
    <scope>NUCLEOTIDE SEQUENCE [LARGE SCALE GENOMIC DNA]</scope>
    <source>
        <strain evidence="2">FJAT-22460</strain>
    </source>
</reference>
<evidence type="ECO:0000313" key="1">
    <source>
        <dbReference type="EMBL" id="KOR76151.1"/>
    </source>
</evidence>
<dbReference type="PANTHER" id="PTHR37816:SF2">
    <property type="entry name" value="DNA TOPOLOGY MODULATION PROTEIN FLAR-RELATED PROTEIN"/>
    <property type="match status" value="1"/>
</dbReference>
<name>A0A0M1N1W4_9BACL</name>
<dbReference type="RefSeq" id="WP_054405306.1">
    <property type="nucleotide sequence ID" value="NZ_LIUT01000008.1"/>
</dbReference>
<dbReference type="InterPro" id="IPR052922">
    <property type="entry name" value="Cytidylate_Kinase-2"/>
</dbReference>
<dbReference type="InterPro" id="IPR027417">
    <property type="entry name" value="P-loop_NTPase"/>
</dbReference>
<dbReference type="Gene3D" id="3.40.50.300">
    <property type="entry name" value="P-loop containing nucleotide triphosphate hydrolases"/>
    <property type="match status" value="1"/>
</dbReference>
<keyword evidence="2" id="KW-1185">Reference proteome</keyword>
<protein>
    <submittedName>
        <fullName evidence="1">DNA topology modulation protein FlaR</fullName>
    </submittedName>
</protein>
<dbReference type="PATRIC" id="fig|1705565.3.peg.1472"/>
<proteinExistence type="predicted"/>
<dbReference type="EMBL" id="LIUT01000008">
    <property type="protein sequence ID" value="KOR76151.1"/>
    <property type="molecule type" value="Genomic_DNA"/>
</dbReference>
<gene>
    <name evidence="1" type="ORF">AM231_26330</name>
</gene>